<dbReference type="InterPro" id="IPR004864">
    <property type="entry name" value="LEA_2"/>
</dbReference>
<evidence type="ECO:0000313" key="5">
    <source>
        <dbReference type="Proteomes" id="UP000298416"/>
    </source>
</evidence>
<keyword evidence="1" id="KW-0812">Transmembrane</keyword>
<feature type="transmembrane region" description="Helical" evidence="1">
    <location>
        <begin position="41"/>
        <end position="64"/>
    </location>
</feature>
<evidence type="ECO:0000256" key="1">
    <source>
        <dbReference type="SAM" id="Phobius"/>
    </source>
</evidence>
<feature type="domain" description="Late embryogenesis abundant protein LEA-2 subgroup" evidence="2">
    <location>
        <begin position="101"/>
        <end position="201"/>
    </location>
</feature>
<keyword evidence="1" id="KW-0472">Membrane</keyword>
<accession>A0A4D8Y812</accession>
<comment type="caution">
    <text evidence="3">The sequence shown here is derived from an EMBL/GenBank/DDBJ whole genome shotgun (WGS) entry which is preliminary data.</text>
</comment>
<reference evidence="3" key="2">
    <citation type="submission" date="2020-08" db="EMBL/GenBank/DDBJ databases">
        <title>Plant Genome Project.</title>
        <authorList>
            <person name="Zhang R.-G."/>
        </authorList>
    </citation>
    <scope>NUCLEOTIDE SEQUENCE</scope>
    <source>
        <strain evidence="3">Huo1</strain>
        <tissue evidence="3">Leaf</tissue>
    </source>
</reference>
<dbReference type="InterPro" id="IPR055301">
    <property type="entry name" value="Lea14-like_2"/>
</dbReference>
<evidence type="ECO:0000313" key="3">
    <source>
        <dbReference type="EMBL" id="KAG6383983.1"/>
    </source>
</evidence>
<keyword evidence="1" id="KW-1133">Transmembrane helix</keyword>
<dbReference type="AlphaFoldDB" id="A0A4D8Y812"/>
<proteinExistence type="predicted"/>
<dbReference type="EMBL" id="PNBA02000004">
    <property type="protein sequence ID" value="KAG6426543.1"/>
    <property type="molecule type" value="Genomic_DNA"/>
</dbReference>
<reference evidence="3" key="1">
    <citation type="submission" date="2018-01" db="EMBL/GenBank/DDBJ databases">
        <authorList>
            <person name="Mao J.F."/>
        </authorList>
    </citation>
    <scope>NUCLEOTIDE SEQUENCE</scope>
    <source>
        <strain evidence="3">Huo1</strain>
        <tissue evidence="3">Leaf</tissue>
    </source>
</reference>
<dbReference type="PANTHER" id="PTHR31852">
    <property type="entry name" value="LATE EMBRYOGENESIS ABUNDANT (LEA) HYDROXYPROLINE-RICH GLYCOPROTEIN FAMILY"/>
    <property type="match status" value="1"/>
</dbReference>
<dbReference type="Proteomes" id="UP000298416">
    <property type="component" value="Unassembled WGS sequence"/>
</dbReference>
<evidence type="ECO:0000313" key="4">
    <source>
        <dbReference type="EMBL" id="KAG6426543.1"/>
    </source>
</evidence>
<sequence length="217" mass="23977">MAGEGEKAHNAPPQINPYGRVDEEVAAVAQRDARRRKRIKCFAYIAAFVVFQAAVILIFGLTIMKFRTPRLRVRSAAFDGAFTVVESGATPSFEMRMVAELGVRNANFGRYKYQNGTVEFYYGATKVGEAFIPRATAKARSTRKFNVTVDLSSAGVPVGELTSQFGSTPGVIPLTSRGTVRGKVEIMRIMKKNKSANMDCTMQIDVQSRQLRSFSCR</sequence>
<gene>
    <name evidence="4" type="ORF">SASPL_110768</name>
    <name evidence="3" type="ORF">SASPL_156226</name>
</gene>
<protein>
    <recommendedName>
        <fullName evidence="2">Late embryogenesis abundant protein LEA-2 subgroup domain-containing protein</fullName>
    </recommendedName>
</protein>
<keyword evidence="5" id="KW-1185">Reference proteome</keyword>
<evidence type="ECO:0000259" key="2">
    <source>
        <dbReference type="Pfam" id="PF03168"/>
    </source>
</evidence>
<dbReference type="STRING" id="180675.A0A4D8Y812"/>
<dbReference type="OrthoDB" id="1894389at2759"/>
<name>A0A4D8Y812_SALSN</name>
<organism evidence="3">
    <name type="scientific">Salvia splendens</name>
    <name type="common">Scarlet sage</name>
    <dbReference type="NCBI Taxonomy" id="180675"/>
    <lineage>
        <taxon>Eukaryota</taxon>
        <taxon>Viridiplantae</taxon>
        <taxon>Streptophyta</taxon>
        <taxon>Embryophyta</taxon>
        <taxon>Tracheophyta</taxon>
        <taxon>Spermatophyta</taxon>
        <taxon>Magnoliopsida</taxon>
        <taxon>eudicotyledons</taxon>
        <taxon>Gunneridae</taxon>
        <taxon>Pentapetalae</taxon>
        <taxon>asterids</taxon>
        <taxon>lamiids</taxon>
        <taxon>Lamiales</taxon>
        <taxon>Lamiaceae</taxon>
        <taxon>Nepetoideae</taxon>
        <taxon>Mentheae</taxon>
        <taxon>Salviinae</taxon>
        <taxon>Salvia</taxon>
        <taxon>Salvia subgen. Calosphace</taxon>
        <taxon>core Calosphace</taxon>
    </lineage>
</organism>
<dbReference type="Pfam" id="PF03168">
    <property type="entry name" value="LEA_2"/>
    <property type="match status" value="1"/>
</dbReference>
<dbReference type="EMBL" id="PNBA02000329">
    <property type="protein sequence ID" value="KAG6383983.1"/>
    <property type="molecule type" value="Genomic_DNA"/>
</dbReference>